<evidence type="ECO:0000313" key="3">
    <source>
        <dbReference type="EMBL" id="UVE50534.1"/>
    </source>
</evidence>
<dbReference type="RefSeq" id="WP_258302607.1">
    <property type="nucleotide sequence ID" value="NZ_CP078063.1"/>
</dbReference>
<proteinExistence type="predicted"/>
<evidence type="ECO:0000313" key="4">
    <source>
        <dbReference type="Proteomes" id="UP001058330"/>
    </source>
</evidence>
<accession>A0ABY5RDW1</accession>
<name>A0ABY5RDW1_HALLR</name>
<keyword evidence="2" id="KW-0812">Transmembrane</keyword>
<reference evidence="3" key="1">
    <citation type="submission" date="2021-07" db="EMBL/GenBank/DDBJ databases">
        <title>Studies on halocins as antimicrobial molecules from haloarchaea.</title>
        <authorList>
            <person name="Kumar S."/>
            <person name="Khare S.K."/>
        </authorList>
    </citation>
    <scope>NUCLEOTIDE SEQUENCE</scope>
    <source>
        <strain evidence="3">NCIM 5678</strain>
    </source>
</reference>
<evidence type="ECO:0000256" key="2">
    <source>
        <dbReference type="SAM" id="Phobius"/>
    </source>
</evidence>
<feature type="transmembrane region" description="Helical" evidence="2">
    <location>
        <begin position="133"/>
        <end position="150"/>
    </location>
</feature>
<protein>
    <recommendedName>
        <fullName evidence="5">SPW repeat-containing protein</fullName>
    </recommendedName>
</protein>
<feature type="transmembrane region" description="Helical" evidence="2">
    <location>
        <begin position="61"/>
        <end position="78"/>
    </location>
</feature>
<feature type="transmembrane region" description="Helical" evidence="2">
    <location>
        <begin position="84"/>
        <end position="102"/>
    </location>
</feature>
<evidence type="ECO:0008006" key="5">
    <source>
        <dbReference type="Google" id="ProtNLM"/>
    </source>
</evidence>
<feature type="region of interest" description="Disordered" evidence="1">
    <location>
        <begin position="1"/>
        <end position="29"/>
    </location>
</feature>
<evidence type="ECO:0000256" key="1">
    <source>
        <dbReference type="SAM" id="MobiDB-lite"/>
    </source>
</evidence>
<sequence length="162" mass="16864">MKWWLASKEDASGPLSGVDASRSTNTGARPTPTCQKIIVLPDETVAVLALVNPTARTVRRLVFGLLTVLLGAMTIWSVARGQAAIRVVLLASLTAYAGSNLLSQQIPHISRIAAVPLGVIGVGAYILGAPTDLPILLILLGIGGVVDLVWDPTGNVYGSDSK</sequence>
<keyword evidence="4" id="KW-1185">Reference proteome</keyword>
<keyword evidence="2" id="KW-1133">Transmembrane helix</keyword>
<dbReference type="Proteomes" id="UP001058330">
    <property type="component" value="Chromosome"/>
</dbReference>
<gene>
    <name evidence="3" type="ORF">KU306_01080</name>
</gene>
<dbReference type="EMBL" id="CP078063">
    <property type="protein sequence ID" value="UVE50534.1"/>
    <property type="molecule type" value="Genomic_DNA"/>
</dbReference>
<organism evidence="3 4">
    <name type="scientific">Haloferax larsenii</name>
    <dbReference type="NCBI Taxonomy" id="302484"/>
    <lineage>
        <taxon>Archaea</taxon>
        <taxon>Methanobacteriati</taxon>
        <taxon>Methanobacteriota</taxon>
        <taxon>Stenosarchaea group</taxon>
        <taxon>Halobacteria</taxon>
        <taxon>Halobacteriales</taxon>
        <taxon>Haloferacaceae</taxon>
        <taxon>Haloferax</taxon>
    </lineage>
</organism>
<keyword evidence="2" id="KW-0472">Membrane</keyword>
<feature type="transmembrane region" description="Helical" evidence="2">
    <location>
        <begin position="109"/>
        <end position="127"/>
    </location>
</feature>
<dbReference type="GeneID" id="74527442"/>